<accession>A0A1H3WEN3</accession>
<feature type="transmembrane region" description="Helical" evidence="1">
    <location>
        <begin position="45"/>
        <end position="68"/>
    </location>
</feature>
<dbReference type="RefSeq" id="WP_092631790.1">
    <property type="nucleotide sequence ID" value="NZ_FNQT01000001.1"/>
</dbReference>
<feature type="transmembrane region" description="Helical" evidence="1">
    <location>
        <begin position="234"/>
        <end position="251"/>
    </location>
</feature>
<dbReference type="InterPro" id="IPR007404">
    <property type="entry name" value="YdjM-like"/>
</dbReference>
<dbReference type="AlphaFoldDB" id="A0A1H3WEN3"/>
<evidence type="ECO:0000313" key="3">
    <source>
        <dbReference type="Proteomes" id="UP000236755"/>
    </source>
</evidence>
<feature type="transmembrane region" description="Helical" evidence="1">
    <location>
        <begin position="257"/>
        <end position="275"/>
    </location>
</feature>
<keyword evidence="2" id="KW-0378">Hydrolase</keyword>
<feature type="transmembrane region" description="Helical" evidence="1">
    <location>
        <begin position="199"/>
        <end position="222"/>
    </location>
</feature>
<dbReference type="OrthoDB" id="313450at2157"/>
<evidence type="ECO:0000313" key="2">
    <source>
        <dbReference type="EMBL" id="SDZ85599.1"/>
    </source>
</evidence>
<keyword evidence="3" id="KW-1185">Reference proteome</keyword>
<protein>
    <submittedName>
        <fullName evidence="2">LexA-binding, inner membrane-associated putative hydrolase</fullName>
    </submittedName>
</protein>
<name>A0A1H3WEN3_9EURY</name>
<feature type="transmembrane region" description="Helical" evidence="1">
    <location>
        <begin position="109"/>
        <end position="142"/>
    </location>
</feature>
<dbReference type="STRING" id="555874.SAMN04488065_0809"/>
<organism evidence="2 3">
    <name type="scientific">Haloplanus vescus</name>
    <dbReference type="NCBI Taxonomy" id="555874"/>
    <lineage>
        <taxon>Archaea</taxon>
        <taxon>Methanobacteriati</taxon>
        <taxon>Methanobacteriota</taxon>
        <taxon>Stenosarchaea group</taxon>
        <taxon>Halobacteria</taxon>
        <taxon>Halobacteriales</taxon>
        <taxon>Haloferacaceae</taxon>
        <taxon>Haloplanus</taxon>
    </lineage>
</organism>
<dbReference type="Proteomes" id="UP000236755">
    <property type="component" value="Unassembled WGS sequence"/>
</dbReference>
<keyword evidence="1" id="KW-0812">Transmembrane</keyword>
<reference evidence="2 3" key="1">
    <citation type="submission" date="2016-10" db="EMBL/GenBank/DDBJ databases">
        <authorList>
            <person name="de Groot N.N."/>
        </authorList>
    </citation>
    <scope>NUCLEOTIDE SEQUENCE [LARGE SCALE GENOMIC DNA]</scope>
    <source>
        <strain evidence="2 3">CGMCC 1.8712</strain>
    </source>
</reference>
<proteinExistence type="predicted"/>
<gene>
    <name evidence="2" type="ORF">SAMN04488065_0809</name>
</gene>
<dbReference type="GO" id="GO:0016787">
    <property type="term" value="F:hydrolase activity"/>
    <property type="evidence" value="ECO:0007669"/>
    <property type="project" value="UniProtKB-KW"/>
</dbReference>
<keyword evidence="1" id="KW-0472">Membrane</keyword>
<feature type="transmembrane region" description="Helical" evidence="1">
    <location>
        <begin position="287"/>
        <end position="312"/>
    </location>
</feature>
<keyword evidence="1" id="KW-1133">Transmembrane helix</keyword>
<evidence type="ECO:0000256" key="1">
    <source>
        <dbReference type="SAM" id="Phobius"/>
    </source>
</evidence>
<sequence>MFVGHAALAFAIVGSVAVARGWSTRTALSAALLAGAFATVPDVDMVYALVGIAGAAGGDALAIAGAFWSTGNVVHRAVTHSLVIAPPVALLAALQVSPTRRRQLLSLGLGAALVTVITVDGGALATLVTGLFLVAAVAVATVADRYTDLTAPQVFGAALLGLVSHPFGDLFTGEPPAMLYPLDSALVTERVALATDPTLHLLGAFGIELATVWAAVCVACLATGLRPTTAVSPRATLGAGYAASILLIPAPTLELSYPFVFSVLGVGLVGALPRVRLVARTIESPDWLGAGLTGLSTITVAWAAYAVAYVVIS</sequence>
<dbReference type="Pfam" id="PF04307">
    <property type="entry name" value="YdjM"/>
    <property type="match status" value="1"/>
</dbReference>
<dbReference type="EMBL" id="FNQT01000001">
    <property type="protein sequence ID" value="SDZ85599.1"/>
    <property type="molecule type" value="Genomic_DNA"/>
</dbReference>